<dbReference type="PRINTS" id="PR00359">
    <property type="entry name" value="BP450"/>
</dbReference>
<dbReference type="EMBL" id="JBHLZU010000010">
    <property type="protein sequence ID" value="MFB9904551.1"/>
    <property type="molecule type" value="Genomic_DNA"/>
</dbReference>
<accession>A0ABV5ZUH9</accession>
<evidence type="ECO:0000256" key="2">
    <source>
        <dbReference type="RuleBase" id="RU000461"/>
    </source>
</evidence>
<dbReference type="InterPro" id="IPR017972">
    <property type="entry name" value="Cyt_P450_CS"/>
</dbReference>
<dbReference type="SUPFAM" id="SSF48264">
    <property type="entry name" value="Cytochrome P450"/>
    <property type="match status" value="1"/>
</dbReference>
<sequence length="398" mass="43917">MTDEIPRFPMARCPGFDPPAEYERLRAELPVAPVRLRHGQTAWLVTRYADVRRVLSDPARFSSDPAKPGYPQLRPVVDEAARPGSFLVTDPPQHTRYRRILAAEFSAARVEALRPAVSAIVDDCVDDLLADPRPADLVRRVSVPVPARVISLLLGVPESDREFFIDRSRRHLDRSLPADQVGTALAELEGYLDELVLSRVDDPGTDLLSRLAVRHLRTGELTREEFVGMSVLLLVGGFETTANAIALSVLALHEQPEQWAALLAEPDRAAGAADELLRYLGLAQHGVVRAAVADVEVGGRTIRAGEGVILALSSANRDSEHFADADRLEVCRPASDHMTFGWGMHKCIGQHLARLELDVVLRTLVRRAPGLRVSVALRDLEFQMDAPFYGVRELPVAW</sequence>
<organism evidence="3 4">
    <name type="scientific">Allokutzneria oryzae</name>
    <dbReference type="NCBI Taxonomy" id="1378989"/>
    <lineage>
        <taxon>Bacteria</taxon>
        <taxon>Bacillati</taxon>
        <taxon>Actinomycetota</taxon>
        <taxon>Actinomycetes</taxon>
        <taxon>Pseudonocardiales</taxon>
        <taxon>Pseudonocardiaceae</taxon>
        <taxon>Allokutzneria</taxon>
    </lineage>
</organism>
<dbReference type="Proteomes" id="UP001589693">
    <property type="component" value="Unassembled WGS sequence"/>
</dbReference>
<dbReference type="PROSITE" id="PS00086">
    <property type="entry name" value="CYTOCHROME_P450"/>
    <property type="match status" value="1"/>
</dbReference>
<dbReference type="PRINTS" id="PR00385">
    <property type="entry name" value="P450"/>
</dbReference>
<dbReference type="RefSeq" id="WP_377851760.1">
    <property type="nucleotide sequence ID" value="NZ_JBHLZU010000010.1"/>
</dbReference>
<dbReference type="Pfam" id="PF00067">
    <property type="entry name" value="p450"/>
    <property type="match status" value="1"/>
</dbReference>
<dbReference type="PANTHER" id="PTHR46696:SF1">
    <property type="entry name" value="CYTOCHROME P450 YJIB-RELATED"/>
    <property type="match status" value="1"/>
</dbReference>
<dbReference type="CDD" id="cd11030">
    <property type="entry name" value="CYP105-like"/>
    <property type="match status" value="1"/>
</dbReference>
<reference evidence="3 4" key="1">
    <citation type="submission" date="2024-09" db="EMBL/GenBank/DDBJ databases">
        <authorList>
            <person name="Sun Q."/>
            <person name="Mori K."/>
        </authorList>
    </citation>
    <scope>NUCLEOTIDE SEQUENCE [LARGE SCALE GENOMIC DNA]</scope>
    <source>
        <strain evidence="3 4">TBRC 7907</strain>
    </source>
</reference>
<evidence type="ECO:0000256" key="1">
    <source>
        <dbReference type="ARBA" id="ARBA00010617"/>
    </source>
</evidence>
<keyword evidence="2" id="KW-0479">Metal-binding</keyword>
<keyword evidence="4" id="KW-1185">Reference proteome</keyword>
<protein>
    <submittedName>
        <fullName evidence="3">Cytochrome P450</fullName>
        <ecNumber evidence="3">1.14.-.-</ecNumber>
    </submittedName>
</protein>
<dbReference type="Gene3D" id="1.10.630.10">
    <property type="entry name" value="Cytochrome P450"/>
    <property type="match status" value="1"/>
</dbReference>
<proteinExistence type="inferred from homology"/>
<dbReference type="GO" id="GO:0016491">
    <property type="term" value="F:oxidoreductase activity"/>
    <property type="evidence" value="ECO:0007669"/>
    <property type="project" value="UniProtKB-KW"/>
</dbReference>
<name>A0ABV5ZUH9_9PSEU</name>
<dbReference type="InterPro" id="IPR001128">
    <property type="entry name" value="Cyt_P450"/>
</dbReference>
<dbReference type="PANTHER" id="PTHR46696">
    <property type="entry name" value="P450, PUTATIVE (EUROFUNG)-RELATED"/>
    <property type="match status" value="1"/>
</dbReference>
<comment type="similarity">
    <text evidence="1 2">Belongs to the cytochrome P450 family.</text>
</comment>
<keyword evidence="2" id="KW-0408">Iron</keyword>
<comment type="caution">
    <text evidence="3">The sequence shown here is derived from an EMBL/GenBank/DDBJ whole genome shotgun (WGS) entry which is preliminary data.</text>
</comment>
<dbReference type="EC" id="1.14.-.-" evidence="3"/>
<dbReference type="InterPro" id="IPR036396">
    <property type="entry name" value="Cyt_P450_sf"/>
</dbReference>
<keyword evidence="2" id="KW-0349">Heme</keyword>
<keyword evidence="2 3" id="KW-0560">Oxidoreductase</keyword>
<evidence type="ECO:0000313" key="3">
    <source>
        <dbReference type="EMBL" id="MFB9904551.1"/>
    </source>
</evidence>
<gene>
    <name evidence="3" type="ORF">ACFFQA_11470</name>
</gene>
<keyword evidence="2" id="KW-0503">Monooxygenase</keyword>
<dbReference type="InterPro" id="IPR002397">
    <property type="entry name" value="Cyt_P450_B"/>
</dbReference>
<evidence type="ECO:0000313" key="4">
    <source>
        <dbReference type="Proteomes" id="UP001589693"/>
    </source>
</evidence>